<gene>
    <name evidence="2" type="ORF">HMPREF9498_03227</name>
</gene>
<dbReference type="PROSITE" id="PS50943">
    <property type="entry name" value="HTH_CROC1"/>
    <property type="match status" value="1"/>
</dbReference>
<dbReference type="Gene3D" id="1.10.260.40">
    <property type="entry name" value="lambda repressor-like DNA-binding domains"/>
    <property type="match status" value="1"/>
</dbReference>
<sequence length="116" mass="13596">MTLISRIKQLAQSRQLTLAQLERNVGISNGQIRRWDTSSPKVENLLKIADYFSVSLDYLMGRTQQTEINHQAPMTSTQKELHIHITTEELTEEEITQLEEEANRFLRFRKFEMTNS</sequence>
<accession>A0A125W1Y9</accession>
<dbReference type="Proteomes" id="UP000004846">
    <property type="component" value="Unassembled WGS sequence"/>
</dbReference>
<dbReference type="SUPFAM" id="SSF47413">
    <property type="entry name" value="lambda repressor-like DNA-binding domains"/>
    <property type="match status" value="1"/>
</dbReference>
<dbReference type="SMART" id="SM00530">
    <property type="entry name" value="HTH_XRE"/>
    <property type="match status" value="1"/>
</dbReference>
<evidence type="ECO:0000259" key="1">
    <source>
        <dbReference type="PROSITE" id="PS50943"/>
    </source>
</evidence>
<comment type="caution">
    <text evidence="2">The sequence shown here is derived from an EMBL/GenBank/DDBJ whole genome shotgun (WGS) entry which is preliminary data.</text>
</comment>
<dbReference type="GO" id="GO:0003677">
    <property type="term" value="F:DNA binding"/>
    <property type="evidence" value="ECO:0007669"/>
    <property type="project" value="UniProtKB-KW"/>
</dbReference>
<protein>
    <submittedName>
        <fullName evidence="2">DNA-binding helix-turn-helix protein</fullName>
    </submittedName>
</protein>
<dbReference type="AlphaFoldDB" id="A0A125W1Y9"/>
<name>A0A125W1Y9_ENTFL</name>
<dbReference type="InterPro" id="IPR001387">
    <property type="entry name" value="Cro/C1-type_HTH"/>
</dbReference>
<proteinExistence type="predicted"/>
<reference evidence="2 3" key="1">
    <citation type="submission" date="2010-07" db="EMBL/GenBank/DDBJ databases">
        <authorList>
            <person name="Sid Ahmed O."/>
        </authorList>
    </citation>
    <scope>NUCLEOTIDE SEQUENCE [LARGE SCALE GENOMIC DNA]</scope>
    <source>
        <strain evidence="2 3">TX4248</strain>
    </source>
</reference>
<dbReference type="GeneID" id="60893750"/>
<dbReference type="RefSeq" id="WP_002365589.1">
    <property type="nucleotide sequence ID" value="NZ_GL454489.1"/>
</dbReference>
<feature type="domain" description="HTH cro/C1-type" evidence="1">
    <location>
        <begin position="7"/>
        <end position="59"/>
    </location>
</feature>
<dbReference type="EMBL" id="AEBR01000110">
    <property type="protein sequence ID" value="EFM81288.1"/>
    <property type="molecule type" value="Genomic_DNA"/>
</dbReference>
<dbReference type="CDD" id="cd00093">
    <property type="entry name" value="HTH_XRE"/>
    <property type="match status" value="1"/>
</dbReference>
<organism evidence="2 3">
    <name type="scientific">Enterococcus faecalis TX4248</name>
    <dbReference type="NCBI Taxonomy" id="749495"/>
    <lineage>
        <taxon>Bacteria</taxon>
        <taxon>Bacillati</taxon>
        <taxon>Bacillota</taxon>
        <taxon>Bacilli</taxon>
        <taxon>Lactobacillales</taxon>
        <taxon>Enterococcaceae</taxon>
        <taxon>Enterococcus</taxon>
    </lineage>
</organism>
<evidence type="ECO:0000313" key="3">
    <source>
        <dbReference type="Proteomes" id="UP000004846"/>
    </source>
</evidence>
<dbReference type="InterPro" id="IPR010982">
    <property type="entry name" value="Lambda_DNA-bd_dom_sf"/>
</dbReference>
<dbReference type="HOGENOM" id="CLU_066192_4_0_9"/>
<evidence type="ECO:0000313" key="2">
    <source>
        <dbReference type="EMBL" id="EFM81288.1"/>
    </source>
</evidence>
<keyword evidence="2" id="KW-0238">DNA-binding</keyword>
<dbReference type="Pfam" id="PF01381">
    <property type="entry name" value="HTH_3"/>
    <property type="match status" value="1"/>
</dbReference>